<sequence length="550" mass="61705">MASRPPSPSAEKAEKKTDLKDGDSGRHALNGPETNPVAVQAENASHGEGHKELRTNGKRELMEDECYDKLGFCFPWYRKWTILTVIFAVQMSMNFNTGVYSNAVTGLVEEFNISEQAARVGQMIFLVAYAFGCELWAPWSEEFGRWPIMQLSLFLVNIWQIPCALAPNFGTIVVCRFLGGLSSAGGSVTLGMTADMWEADDQGYAVAYVVLSSVGGSTIGPVFGGFIGQYLSWHWVFWVQLIFGGVTQILHFFLVPETRATILIDREAKRRRKNGEDVWGPDELKTPRLDAKDVLRIWRRPFEMFLREPIVLFLSLLSGFSDALIFIFTESFTLVFEQWNFNTMEIGLTFVAILIGYIIAYLIFLPDVRRQMKIRKTHGNGARLAERRLLLLLFIAPLEPIGLLGFAWTSMGPAYTPWIAPCIFATMIAMANYGIYMATIDYMVAAYGPYSASATGGNGFARDFLAGIASMYATPMYTNIGGERHLQWASTILGCIAFLVMIPLYVFYWKGPEIRRRSKFAQTLEADRQLHAGRRASQLRPNEEPYGASP</sequence>
<dbReference type="Proteomes" id="UP000184188">
    <property type="component" value="Unassembled WGS sequence"/>
</dbReference>
<proteinExistence type="predicted"/>
<dbReference type="Pfam" id="PF07690">
    <property type="entry name" value="MFS_1"/>
    <property type="match status" value="1"/>
</dbReference>
<evidence type="ECO:0000313" key="9">
    <source>
        <dbReference type="Proteomes" id="UP000184188"/>
    </source>
</evidence>
<dbReference type="SUPFAM" id="SSF103473">
    <property type="entry name" value="MFS general substrate transporter"/>
    <property type="match status" value="1"/>
</dbReference>
<dbReference type="RefSeq" id="XP_022579045.1">
    <property type="nucleotide sequence ID" value="XM_022725977.1"/>
</dbReference>
<accession>A0A1L9SBH7</accession>
<dbReference type="OrthoDB" id="5376138at2759"/>
<dbReference type="PANTHER" id="PTHR23502:SF3">
    <property type="entry name" value="MAJOR FACILITATOR SUPERFAMILY (MFS) PROFILE DOMAIN-CONTAINING PROTEIN-RELATED"/>
    <property type="match status" value="1"/>
</dbReference>
<feature type="transmembrane region" description="Helical" evidence="6">
    <location>
        <begin position="486"/>
        <end position="509"/>
    </location>
</feature>
<feature type="compositionally biased region" description="Basic and acidic residues" evidence="5">
    <location>
        <begin position="11"/>
        <end position="26"/>
    </location>
</feature>
<organism evidence="8 9">
    <name type="scientific">Penicilliopsis zonata CBS 506.65</name>
    <dbReference type="NCBI Taxonomy" id="1073090"/>
    <lineage>
        <taxon>Eukaryota</taxon>
        <taxon>Fungi</taxon>
        <taxon>Dikarya</taxon>
        <taxon>Ascomycota</taxon>
        <taxon>Pezizomycotina</taxon>
        <taxon>Eurotiomycetes</taxon>
        <taxon>Eurotiomycetidae</taxon>
        <taxon>Eurotiales</taxon>
        <taxon>Aspergillaceae</taxon>
        <taxon>Penicilliopsis</taxon>
    </lineage>
</organism>
<evidence type="ECO:0000256" key="1">
    <source>
        <dbReference type="ARBA" id="ARBA00004141"/>
    </source>
</evidence>
<feature type="domain" description="Major facilitator superfamily (MFS) profile" evidence="7">
    <location>
        <begin position="82"/>
        <end position="515"/>
    </location>
</feature>
<protein>
    <recommendedName>
        <fullName evidence="7">Major facilitator superfamily (MFS) profile domain-containing protein</fullName>
    </recommendedName>
</protein>
<dbReference type="GO" id="GO:0022857">
    <property type="term" value="F:transmembrane transporter activity"/>
    <property type="evidence" value="ECO:0007669"/>
    <property type="project" value="InterPro"/>
</dbReference>
<comment type="subcellular location">
    <subcellularLocation>
        <location evidence="1">Membrane</location>
        <topology evidence="1">Multi-pass membrane protein</topology>
    </subcellularLocation>
</comment>
<dbReference type="EMBL" id="KV878347">
    <property type="protein sequence ID" value="OJJ44535.1"/>
    <property type="molecule type" value="Genomic_DNA"/>
</dbReference>
<evidence type="ECO:0000256" key="3">
    <source>
        <dbReference type="ARBA" id="ARBA00022989"/>
    </source>
</evidence>
<dbReference type="STRING" id="1073090.A0A1L9SBH7"/>
<feature type="transmembrane region" description="Helical" evidence="6">
    <location>
        <begin position="233"/>
        <end position="254"/>
    </location>
</feature>
<keyword evidence="3 6" id="KW-1133">Transmembrane helix</keyword>
<feature type="transmembrane region" description="Helical" evidence="6">
    <location>
        <begin position="415"/>
        <end position="439"/>
    </location>
</feature>
<feature type="transmembrane region" description="Helical" evidence="6">
    <location>
        <begin position="205"/>
        <end position="227"/>
    </location>
</feature>
<name>A0A1L9SBH7_9EURO</name>
<evidence type="ECO:0000256" key="4">
    <source>
        <dbReference type="ARBA" id="ARBA00023136"/>
    </source>
</evidence>
<feature type="transmembrane region" description="Helical" evidence="6">
    <location>
        <begin position="159"/>
        <end position="184"/>
    </location>
</feature>
<dbReference type="VEuPathDB" id="FungiDB:ASPZODRAFT_153472"/>
<evidence type="ECO:0000256" key="6">
    <source>
        <dbReference type="SAM" id="Phobius"/>
    </source>
</evidence>
<evidence type="ECO:0000259" key="7">
    <source>
        <dbReference type="PROSITE" id="PS50850"/>
    </source>
</evidence>
<dbReference type="PROSITE" id="PS50850">
    <property type="entry name" value="MFS"/>
    <property type="match status" value="1"/>
</dbReference>
<feature type="region of interest" description="Disordered" evidence="5">
    <location>
        <begin position="531"/>
        <end position="550"/>
    </location>
</feature>
<evidence type="ECO:0000256" key="2">
    <source>
        <dbReference type="ARBA" id="ARBA00022692"/>
    </source>
</evidence>
<dbReference type="PANTHER" id="PTHR23502">
    <property type="entry name" value="MAJOR FACILITATOR SUPERFAMILY"/>
    <property type="match status" value="1"/>
</dbReference>
<keyword evidence="2 6" id="KW-0812">Transmembrane</keyword>
<reference evidence="9" key="1">
    <citation type="journal article" date="2017" name="Genome Biol.">
        <title>Comparative genomics reveals high biological diversity and specific adaptations in the industrially and medically important fungal genus Aspergillus.</title>
        <authorList>
            <person name="de Vries R.P."/>
            <person name="Riley R."/>
            <person name="Wiebenga A."/>
            <person name="Aguilar-Osorio G."/>
            <person name="Amillis S."/>
            <person name="Uchima C.A."/>
            <person name="Anderluh G."/>
            <person name="Asadollahi M."/>
            <person name="Askin M."/>
            <person name="Barry K."/>
            <person name="Battaglia E."/>
            <person name="Bayram O."/>
            <person name="Benocci T."/>
            <person name="Braus-Stromeyer S.A."/>
            <person name="Caldana C."/>
            <person name="Canovas D."/>
            <person name="Cerqueira G.C."/>
            <person name="Chen F."/>
            <person name="Chen W."/>
            <person name="Choi C."/>
            <person name="Clum A."/>
            <person name="Dos Santos R.A."/>
            <person name="Damasio A.R."/>
            <person name="Diallinas G."/>
            <person name="Emri T."/>
            <person name="Fekete E."/>
            <person name="Flipphi M."/>
            <person name="Freyberg S."/>
            <person name="Gallo A."/>
            <person name="Gournas C."/>
            <person name="Habgood R."/>
            <person name="Hainaut M."/>
            <person name="Harispe M.L."/>
            <person name="Henrissat B."/>
            <person name="Hilden K.S."/>
            <person name="Hope R."/>
            <person name="Hossain A."/>
            <person name="Karabika E."/>
            <person name="Karaffa L."/>
            <person name="Karanyi Z."/>
            <person name="Krasevec N."/>
            <person name="Kuo A."/>
            <person name="Kusch H."/>
            <person name="LaButti K."/>
            <person name="Lagendijk E.L."/>
            <person name="Lapidus A."/>
            <person name="Levasseur A."/>
            <person name="Lindquist E."/>
            <person name="Lipzen A."/>
            <person name="Logrieco A.F."/>
            <person name="MacCabe A."/>
            <person name="Maekelae M.R."/>
            <person name="Malavazi I."/>
            <person name="Melin P."/>
            <person name="Meyer V."/>
            <person name="Mielnichuk N."/>
            <person name="Miskei M."/>
            <person name="Molnar A.P."/>
            <person name="Mule G."/>
            <person name="Ngan C.Y."/>
            <person name="Orejas M."/>
            <person name="Orosz E."/>
            <person name="Ouedraogo J.P."/>
            <person name="Overkamp K.M."/>
            <person name="Park H.-S."/>
            <person name="Perrone G."/>
            <person name="Piumi F."/>
            <person name="Punt P.J."/>
            <person name="Ram A.F."/>
            <person name="Ramon A."/>
            <person name="Rauscher S."/>
            <person name="Record E."/>
            <person name="Riano-Pachon D.M."/>
            <person name="Robert V."/>
            <person name="Roehrig J."/>
            <person name="Ruller R."/>
            <person name="Salamov A."/>
            <person name="Salih N.S."/>
            <person name="Samson R.A."/>
            <person name="Sandor E."/>
            <person name="Sanguinetti M."/>
            <person name="Schuetze T."/>
            <person name="Sepcic K."/>
            <person name="Shelest E."/>
            <person name="Sherlock G."/>
            <person name="Sophianopoulou V."/>
            <person name="Squina F.M."/>
            <person name="Sun H."/>
            <person name="Susca A."/>
            <person name="Todd R.B."/>
            <person name="Tsang A."/>
            <person name="Unkles S.E."/>
            <person name="van de Wiele N."/>
            <person name="van Rossen-Uffink D."/>
            <person name="Oliveira J.V."/>
            <person name="Vesth T.C."/>
            <person name="Visser J."/>
            <person name="Yu J.-H."/>
            <person name="Zhou M."/>
            <person name="Andersen M.R."/>
            <person name="Archer D.B."/>
            <person name="Baker S.E."/>
            <person name="Benoit I."/>
            <person name="Brakhage A.A."/>
            <person name="Braus G.H."/>
            <person name="Fischer R."/>
            <person name="Frisvad J.C."/>
            <person name="Goldman G.H."/>
            <person name="Houbraken J."/>
            <person name="Oakley B."/>
            <person name="Pocsi I."/>
            <person name="Scazzocchio C."/>
            <person name="Seiboth B."/>
            <person name="vanKuyk P.A."/>
            <person name="Wortman J."/>
            <person name="Dyer P.S."/>
            <person name="Grigoriev I.V."/>
        </authorList>
    </citation>
    <scope>NUCLEOTIDE SEQUENCE [LARGE SCALE GENOMIC DNA]</scope>
    <source>
        <strain evidence="9">CBS 506.65</strain>
    </source>
</reference>
<dbReference type="FunFam" id="1.20.1250.20:FF:000088">
    <property type="entry name" value="MFS multidrug transporter, putative"/>
    <property type="match status" value="1"/>
</dbReference>
<dbReference type="GeneID" id="34612441"/>
<feature type="transmembrane region" description="Helical" evidence="6">
    <location>
        <begin position="389"/>
        <end position="409"/>
    </location>
</feature>
<dbReference type="InterPro" id="IPR011701">
    <property type="entry name" value="MFS"/>
</dbReference>
<dbReference type="AlphaFoldDB" id="A0A1L9SBH7"/>
<evidence type="ECO:0000313" key="8">
    <source>
        <dbReference type="EMBL" id="OJJ44535.1"/>
    </source>
</evidence>
<dbReference type="GO" id="GO:0005886">
    <property type="term" value="C:plasma membrane"/>
    <property type="evidence" value="ECO:0007669"/>
    <property type="project" value="TreeGrafter"/>
</dbReference>
<keyword evidence="9" id="KW-1185">Reference proteome</keyword>
<dbReference type="InterPro" id="IPR020846">
    <property type="entry name" value="MFS_dom"/>
</dbReference>
<keyword evidence="4 6" id="KW-0472">Membrane</keyword>
<dbReference type="InterPro" id="IPR036259">
    <property type="entry name" value="MFS_trans_sf"/>
</dbReference>
<feature type="transmembrane region" description="Helical" evidence="6">
    <location>
        <begin position="348"/>
        <end position="368"/>
    </location>
</feature>
<feature type="region of interest" description="Disordered" evidence="5">
    <location>
        <begin position="1"/>
        <end position="36"/>
    </location>
</feature>
<evidence type="ECO:0000256" key="5">
    <source>
        <dbReference type="SAM" id="MobiDB-lite"/>
    </source>
</evidence>
<gene>
    <name evidence="8" type="ORF">ASPZODRAFT_153472</name>
</gene>
<dbReference type="Gene3D" id="1.20.1250.20">
    <property type="entry name" value="MFS general substrate transporter like domains"/>
    <property type="match status" value="1"/>
</dbReference>
<feature type="transmembrane region" description="Helical" evidence="6">
    <location>
        <begin position="309"/>
        <end position="328"/>
    </location>
</feature>